<keyword evidence="4 5" id="KW-0472">Membrane</keyword>
<protein>
    <recommendedName>
        <fullName evidence="7">Holin family protein</fullName>
    </recommendedName>
</protein>
<sequence>MTMIDYMKNLFVGLLTGLAAYLNPISGDIKSLVALFFFNFLFGLAAGLLANNESFSLKKAFRCIIEAMVFFLLVAAIYFIGYHKGNPDGALQCVSFITYSIFYFYGVNILRNLKLMATPGTAFYKVVSFLYYVVSVEFIKHIPFLTNYQKEATK</sequence>
<evidence type="ECO:0000256" key="5">
    <source>
        <dbReference type="SAM" id="Phobius"/>
    </source>
</evidence>
<reference evidence="6" key="1">
    <citation type="journal article" date="2021" name="Proc. Natl. Acad. Sci. U.S.A.">
        <title>A Catalog of Tens of Thousands of Viruses from Human Metagenomes Reveals Hidden Associations with Chronic Diseases.</title>
        <authorList>
            <person name="Tisza M.J."/>
            <person name="Buck C.B."/>
        </authorList>
    </citation>
    <scope>NUCLEOTIDE SEQUENCE</scope>
    <source>
        <strain evidence="6">CtYJD4</strain>
    </source>
</reference>
<keyword evidence="2 5" id="KW-0812">Transmembrane</keyword>
<dbReference type="GO" id="GO:0033644">
    <property type="term" value="C:host cell membrane"/>
    <property type="evidence" value="ECO:0007669"/>
    <property type="project" value="UniProtKB-SubCell"/>
</dbReference>
<feature type="transmembrane region" description="Helical" evidence="5">
    <location>
        <begin position="122"/>
        <end position="139"/>
    </location>
</feature>
<feature type="transmembrane region" description="Helical" evidence="5">
    <location>
        <begin position="63"/>
        <end position="83"/>
    </location>
</feature>
<dbReference type="Pfam" id="PF05105">
    <property type="entry name" value="Phage_holin_4_1"/>
    <property type="match status" value="1"/>
</dbReference>
<evidence type="ECO:0000256" key="3">
    <source>
        <dbReference type="ARBA" id="ARBA00022989"/>
    </source>
</evidence>
<dbReference type="InterPro" id="IPR006480">
    <property type="entry name" value="Phage_holin_4_1"/>
</dbReference>
<keyword evidence="3 5" id="KW-1133">Transmembrane helix</keyword>
<accession>A0A8S5N091</accession>
<evidence type="ECO:0000256" key="1">
    <source>
        <dbReference type="ARBA" id="ARBA00004301"/>
    </source>
</evidence>
<comment type="subcellular location">
    <subcellularLocation>
        <location evidence="1">Host membrane</location>
        <topology evidence="1">Multi-pass membrane protein</topology>
    </subcellularLocation>
</comment>
<proteinExistence type="predicted"/>
<evidence type="ECO:0008006" key="7">
    <source>
        <dbReference type="Google" id="ProtNLM"/>
    </source>
</evidence>
<dbReference type="EMBL" id="BK015033">
    <property type="protein sequence ID" value="DAD88006.1"/>
    <property type="molecule type" value="Genomic_DNA"/>
</dbReference>
<evidence type="ECO:0000256" key="4">
    <source>
        <dbReference type="ARBA" id="ARBA00023136"/>
    </source>
</evidence>
<feature type="transmembrane region" description="Helical" evidence="5">
    <location>
        <begin position="32"/>
        <end position="51"/>
    </location>
</feature>
<name>A0A8S5N091_9CAUD</name>
<evidence type="ECO:0000313" key="6">
    <source>
        <dbReference type="EMBL" id="DAD88006.1"/>
    </source>
</evidence>
<organism evidence="6">
    <name type="scientific">Siphoviridae sp. ctYJD4</name>
    <dbReference type="NCBI Taxonomy" id="2826375"/>
    <lineage>
        <taxon>Viruses</taxon>
        <taxon>Duplodnaviria</taxon>
        <taxon>Heunggongvirae</taxon>
        <taxon>Uroviricota</taxon>
        <taxon>Caudoviricetes</taxon>
    </lineage>
</organism>
<evidence type="ECO:0000256" key="2">
    <source>
        <dbReference type="ARBA" id="ARBA00022692"/>
    </source>
</evidence>
<feature type="transmembrane region" description="Helical" evidence="5">
    <location>
        <begin position="89"/>
        <end position="110"/>
    </location>
</feature>